<feature type="transmembrane region" description="Helical" evidence="9">
    <location>
        <begin position="95"/>
        <end position="114"/>
    </location>
</feature>
<organism evidence="11 12">
    <name type="scientific">Bradyrhizobium macuxiense</name>
    <dbReference type="NCBI Taxonomy" id="1755647"/>
    <lineage>
        <taxon>Bacteria</taxon>
        <taxon>Pseudomonadati</taxon>
        <taxon>Pseudomonadota</taxon>
        <taxon>Alphaproteobacteria</taxon>
        <taxon>Hyphomicrobiales</taxon>
        <taxon>Nitrobacteraceae</taxon>
        <taxon>Bradyrhizobium</taxon>
    </lineage>
</organism>
<evidence type="ECO:0000256" key="1">
    <source>
        <dbReference type="ARBA" id="ARBA00004141"/>
    </source>
</evidence>
<reference evidence="11 12" key="1">
    <citation type="submission" date="2019-06" db="EMBL/GenBank/DDBJ databases">
        <title>Genomic Encyclopedia of Type Strains, Phase IV (KMG-V): Genome sequencing to study the core and pangenomes of soil and plant-associated prokaryotes.</title>
        <authorList>
            <person name="Whitman W."/>
        </authorList>
    </citation>
    <scope>NUCLEOTIDE SEQUENCE [LARGE SCALE GENOMIC DNA]</scope>
    <source>
        <strain evidence="11 12">BR 10355</strain>
    </source>
</reference>
<dbReference type="PROSITE" id="PS50850">
    <property type="entry name" value="MFS"/>
    <property type="match status" value="1"/>
</dbReference>
<dbReference type="FunFam" id="1.20.1250.20:FF:000018">
    <property type="entry name" value="MFS transporter permease"/>
    <property type="match status" value="1"/>
</dbReference>
<gene>
    <name evidence="11" type="ORF">FBZ93_106217</name>
</gene>
<feature type="transmembrane region" description="Helical" evidence="9">
    <location>
        <begin position="378"/>
        <end position="398"/>
    </location>
</feature>
<keyword evidence="3 9" id="KW-0812">Transmembrane</keyword>
<dbReference type="Gene3D" id="1.20.1250.20">
    <property type="entry name" value="MFS general substrate transporter like domains"/>
    <property type="match status" value="2"/>
</dbReference>
<dbReference type="GO" id="GO:0022857">
    <property type="term" value="F:transmembrane transporter activity"/>
    <property type="evidence" value="ECO:0007669"/>
    <property type="project" value="InterPro"/>
</dbReference>
<feature type="transmembrane region" description="Helical" evidence="9">
    <location>
        <begin position="410"/>
        <end position="428"/>
    </location>
</feature>
<evidence type="ECO:0000256" key="5">
    <source>
        <dbReference type="ARBA" id="ARBA00023136"/>
    </source>
</evidence>
<feature type="transmembrane region" description="Helical" evidence="9">
    <location>
        <begin position="60"/>
        <end position="79"/>
    </location>
</feature>
<proteinExistence type="inferred from homology"/>
<dbReference type="InterPro" id="IPR020846">
    <property type="entry name" value="MFS_dom"/>
</dbReference>
<evidence type="ECO:0000256" key="2">
    <source>
        <dbReference type="ARBA" id="ARBA00022448"/>
    </source>
</evidence>
<dbReference type="EMBL" id="VITY01000006">
    <property type="protein sequence ID" value="TWB98258.1"/>
    <property type="molecule type" value="Genomic_DNA"/>
</dbReference>
<evidence type="ECO:0000256" key="4">
    <source>
        <dbReference type="ARBA" id="ARBA00022989"/>
    </source>
</evidence>
<dbReference type="CDD" id="cd17319">
    <property type="entry name" value="MFS_ExuT_GudP_like"/>
    <property type="match status" value="1"/>
</dbReference>
<evidence type="ECO:0000256" key="8">
    <source>
        <dbReference type="ARBA" id="ARBA00074139"/>
    </source>
</evidence>
<comment type="function">
    <text evidence="7">Component of the tartrate utilization system and may allow entry of tartrate and tartrate dehydrogenase.</text>
</comment>
<dbReference type="FunFam" id="1.20.1250.20:FF:000126">
    <property type="entry name" value="MFS transporter permease"/>
    <property type="match status" value="1"/>
</dbReference>
<dbReference type="STRING" id="1755647.AS156_20160"/>
<evidence type="ECO:0000313" key="11">
    <source>
        <dbReference type="EMBL" id="TWB98258.1"/>
    </source>
</evidence>
<keyword evidence="4 9" id="KW-1133">Transmembrane helix</keyword>
<evidence type="ECO:0000256" key="3">
    <source>
        <dbReference type="ARBA" id="ARBA00022692"/>
    </source>
</evidence>
<evidence type="ECO:0000256" key="6">
    <source>
        <dbReference type="ARBA" id="ARBA00038514"/>
    </source>
</evidence>
<dbReference type="Pfam" id="PF07690">
    <property type="entry name" value="MFS_1"/>
    <property type="match status" value="1"/>
</dbReference>
<dbReference type="AlphaFoldDB" id="A0A560LRQ5"/>
<feature type="transmembrane region" description="Helical" evidence="9">
    <location>
        <begin position="120"/>
        <end position="141"/>
    </location>
</feature>
<keyword evidence="5 9" id="KW-0472">Membrane</keyword>
<comment type="caution">
    <text evidence="11">The sequence shown here is derived from an EMBL/GenBank/DDBJ whole genome shotgun (WGS) entry which is preliminary data.</text>
</comment>
<keyword evidence="2" id="KW-0813">Transport</keyword>
<comment type="subcellular location">
    <subcellularLocation>
        <location evidence="1">Membrane</location>
        <topology evidence="1">Multi-pass membrane protein</topology>
    </subcellularLocation>
</comment>
<feature type="transmembrane region" description="Helical" evidence="9">
    <location>
        <begin position="319"/>
        <end position="339"/>
    </location>
</feature>
<accession>A0A560LRQ5</accession>
<sequence length="441" mass="47899">MSQTATVAPDRGARSEIETSTIRAISWRLIPFLILAYFFSYLDRVNLSFAALTMNAELKFSPLVFSFGAGIFFIGYFVFEVPSNLALERFGASKWIARIMVSWGILSALMAAVYDEHSFYALRFFLGVAEAGFFPGIILYLTYWYPAEYRARFLAAFAIAVPVSTAIGAPISGLLLGLDGVMGLKGWQWLFVIEGIPSVLLGIVTWFYLTDRPEKADWLSAEQKTWLKAKLDAEVAAKQAAKHFTLFEALSSPKVLALSAIYFGFVASLYGMQFWLPQIVKAFGLTNAQTGFVTAIPYAFGTVAMILWARRSDATRERVFHVGAPLLLTALALAVSSYITDPTMTMVVLTVAAIGVFCTFAVFWTLPTAWLSGTAAAGAIALINSIGNLAGFGGPYLIGWVKEATGSTSTGLLVLSLLPLAAGLLVFLGSHETKTEFADAK</sequence>
<dbReference type="Proteomes" id="UP000321304">
    <property type="component" value="Unassembled WGS sequence"/>
</dbReference>
<dbReference type="GO" id="GO:0016020">
    <property type="term" value="C:membrane"/>
    <property type="evidence" value="ECO:0007669"/>
    <property type="project" value="UniProtKB-SubCell"/>
</dbReference>
<dbReference type="InterPro" id="IPR036259">
    <property type="entry name" value="MFS_trans_sf"/>
</dbReference>
<evidence type="ECO:0000259" key="10">
    <source>
        <dbReference type="PROSITE" id="PS50850"/>
    </source>
</evidence>
<dbReference type="SUPFAM" id="SSF103473">
    <property type="entry name" value="MFS general substrate transporter"/>
    <property type="match status" value="1"/>
</dbReference>
<dbReference type="RefSeq" id="WP_146987234.1">
    <property type="nucleotide sequence ID" value="NZ_VITY01000006.1"/>
</dbReference>
<evidence type="ECO:0000313" key="12">
    <source>
        <dbReference type="Proteomes" id="UP000321304"/>
    </source>
</evidence>
<feature type="transmembrane region" description="Helical" evidence="9">
    <location>
        <begin position="345"/>
        <end position="366"/>
    </location>
</feature>
<feature type="transmembrane region" description="Helical" evidence="9">
    <location>
        <begin position="255"/>
        <end position="276"/>
    </location>
</feature>
<evidence type="ECO:0000256" key="7">
    <source>
        <dbReference type="ARBA" id="ARBA00058119"/>
    </source>
</evidence>
<protein>
    <recommendedName>
        <fullName evidence="8">Putative tartrate transporter</fullName>
    </recommendedName>
</protein>
<comment type="similarity">
    <text evidence="6">Belongs to the major facilitator superfamily. Phthalate permease family.</text>
</comment>
<evidence type="ECO:0000256" key="9">
    <source>
        <dbReference type="SAM" id="Phobius"/>
    </source>
</evidence>
<feature type="transmembrane region" description="Helical" evidence="9">
    <location>
        <begin position="187"/>
        <end position="209"/>
    </location>
</feature>
<dbReference type="PANTHER" id="PTHR43791">
    <property type="entry name" value="PERMEASE-RELATED"/>
    <property type="match status" value="1"/>
</dbReference>
<feature type="transmembrane region" description="Helical" evidence="9">
    <location>
        <begin position="21"/>
        <end position="40"/>
    </location>
</feature>
<keyword evidence="12" id="KW-1185">Reference proteome</keyword>
<dbReference type="PANTHER" id="PTHR43791:SF36">
    <property type="entry name" value="TRANSPORTER, PUTATIVE (AFU_ORTHOLOGUE AFUA_6G08340)-RELATED"/>
    <property type="match status" value="1"/>
</dbReference>
<feature type="domain" description="Major facilitator superfamily (MFS) profile" evidence="10">
    <location>
        <begin position="29"/>
        <end position="434"/>
    </location>
</feature>
<feature type="transmembrane region" description="Helical" evidence="9">
    <location>
        <begin position="153"/>
        <end position="175"/>
    </location>
</feature>
<feature type="transmembrane region" description="Helical" evidence="9">
    <location>
        <begin position="288"/>
        <end position="307"/>
    </location>
</feature>
<dbReference type="OrthoDB" id="9773957at2"/>
<dbReference type="InterPro" id="IPR011701">
    <property type="entry name" value="MFS"/>
</dbReference>
<name>A0A560LRQ5_9BRAD</name>